<dbReference type="GO" id="GO:0003677">
    <property type="term" value="F:DNA binding"/>
    <property type="evidence" value="ECO:0007669"/>
    <property type="project" value="InterPro"/>
</dbReference>
<reference evidence="2 3" key="1">
    <citation type="submission" date="2020-03" db="EMBL/GenBank/DDBJ databases">
        <title>Soil Listeria distribution.</title>
        <authorList>
            <person name="Liao J."/>
            <person name="Wiedmann M."/>
        </authorList>
    </citation>
    <scope>NUCLEOTIDE SEQUENCE [LARGE SCALE GENOMIC DNA]</scope>
    <source>
        <strain evidence="2 3">FSL L7-1547</strain>
    </source>
</reference>
<dbReference type="Pfam" id="PF01381">
    <property type="entry name" value="HTH_3"/>
    <property type="match status" value="1"/>
</dbReference>
<dbReference type="InterPro" id="IPR011990">
    <property type="entry name" value="TPR-like_helical_dom_sf"/>
</dbReference>
<dbReference type="PANTHER" id="PTHR37038">
    <property type="entry name" value="TRANSCRIPTIONAL REGULATOR-RELATED"/>
    <property type="match status" value="1"/>
</dbReference>
<dbReference type="Proteomes" id="UP000533953">
    <property type="component" value="Unassembled WGS sequence"/>
</dbReference>
<dbReference type="EMBL" id="JAASTX010000018">
    <property type="protein sequence ID" value="MBC1492753.1"/>
    <property type="molecule type" value="Genomic_DNA"/>
</dbReference>
<gene>
    <name evidence="2" type="ORF">HCI99_13090</name>
</gene>
<sequence length="303" mass="35752">MTRKFGSELKDIRTILNVSQRELSDNGKIISKSSLQRIEKDDQIPSVDVAMKLMNRLDIGTDEMQYRLNGFALSEKELLIQEFRDIGSSANITGIQELLKKMDRYLKKNSSPYIANLVLILKSLQLFQKEQTFENARQIVNPIWTTLEKRDEWLYKDMLLIVNILYMFDGETFINMKERLLFFIQKYYNLGTVKKLYIITLLNSVLYMKKNNLFLEAEDELNIAISQAKQQNEHIRYLDALSLKAELLWLKNDKENAIRIAQESFRKLYCLEEFDILKDNMQDWNKLTNMDAEAMIQPLTEFI</sequence>
<evidence type="ECO:0000259" key="1">
    <source>
        <dbReference type="PROSITE" id="PS50943"/>
    </source>
</evidence>
<feature type="domain" description="HTH cro/C1-type" evidence="1">
    <location>
        <begin position="9"/>
        <end position="64"/>
    </location>
</feature>
<name>A0A7X1CCT2_9LIST</name>
<dbReference type="InterPro" id="IPR010982">
    <property type="entry name" value="Lambda_DNA-bd_dom_sf"/>
</dbReference>
<dbReference type="CDD" id="cd00093">
    <property type="entry name" value="HTH_XRE"/>
    <property type="match status" value="1"/>
</dbReference>
<dbReference type="SMART" id="SM00530">
    <property type="entry name" value="HTH_XRE"/>
    <property type="match status" value="1"/>
</dbReference>
<evidence type="ECO:0000313" key="2">
    <source>
        <dbReference type="EMBL" id="MBC1492753.1"/>
    </source>
</evidence>
<dbReference type="AlphaFoldDB" id="A0A7X1CCT2"/>
<accession>A0A7X1CCT2</accession>
<proteinExistence type="predicted"/>
<protein>
    <submittedName>
        <fullName evidence="2">Helix-turn-helix transcriptional regulator</fullName>
    </submittedName>
</protein>
<dbReference type="PANTHER" id="PTHR37038:SF13">
    <property type="entry name" value="HTH CRO_C1-TYPE DOMAIN-CONTAINING PROTEIN"/>
    <property type="match status" value="1"/>
</dbReference>
<dbReference type="RefSeq" id="WP_185417938.1">
    <property type="nucleotide sequence ID" value="NZ_JAASTX010000018.1"/>
</dbReference>
<dbReference type="SUPFAM" id="SSF47413">
    <property type="entry name" value="lambda repressor-like DNA-binding domains"/>
    <property type="match status" value="1"/>
</dbReference>
<organism evidence="2 3">
    <name type="scientific">Listeria booriae</name>
    <dbReference type="NCBI Taxonomy" id="1552123"/>
    <lineage>
        <taxon>Bacteria</taxon>
        <taxon>Bacillati</taxon>
        <taxon>Bacillota</taxon>
        <taxon>Bacilli</taxon>
        <taxon>Bacillales</taxon>
        <taxon>Listeriaceae</taxon>
        <taxon>Listeria</taxon>
    </lineage>
</organism>
<evidence type="ECO:0000313" key="3">
    <source>
        <dbReference type="Proteomes" id="UP000533953"/>
    </source>
</evidence>
<dbReference type="InterPro" id="IPR053163">
    <property type="entry name" value="HTH-type_regulator_Rgg"/>
</dbReference>
<dbReference type="PROSITE" id="PS50943">
    <property type="entry name" value="HTH_CROC1"/>
    <property type="match status" value="1"/>
</dbReference>
<dbReference type="InterPro" id="IPR001387">
    <property type="entry name" value="Cro/C1-type_HTH"/>
</dbReference>
<comment type="caution">
    <text evidence="2">The sequence shown here is derived from an EMBL/GenBank/DDBJ whole genome shotgun (WGS) entry which is preliminary data.</text>
</comment>
<dbReference type="Gene3D" id="1.25.40.10">
    <property type="entry name" value="Tetratricopeptide repeat domain"/>
    <property type="match status" value="1"/>
</dbReference>